<evidence type="ECO:0000313" key="2">
    <source>
        <dbReference type="EMBL" id="QXQ14043.1"/>
    </source>
</evidence>
<gene>
    <name evidence="2" type="ORF">KV203_00805</name>
</gene>
<reference evidence="2" key="1">
    <citation type="submission" date="2021-07" db="EMBL/GenBank/DDBJ databases">
        <title>Candidatus Kaistella beijingensis sp. nov. isolated from a municipal wastewater treatment plant is involved in sludge foaming.</title>
        <authorList>
            <person name="Song Y."/>
            <person name="Liu S.-J."/>
        </authorList>
    </citation>
    <scope>NUCLEOTIDE SEQUENCE</scope>
    <source>
        <strain evidence="2">DSM 43998</strain>
    </source>
</reference>
<keyword evidence="1" id="KW-0812">Transmembrane</keyword>
<dbReference type="RefSeq" id="WP_066474595.1">
    <property type="nucleotide sequence ID" value="NZ_CBCRUZ010000010.1"/>
</dbReference>
<keyword evidence="1" id="KW-1133">Transmembrane helix</keyword>
<dbReference type="InterPro" id="IPR011009">
    <property type="entry name" value="Kinase-like_dom_sf"/>
</dbReference>
<accession>A0ABX8S859</accession>
<dbReference type="EMBL" id="CP079105">
    <property type="protein sequence ID" value="QXQ14043.1"/>
    <property type="molecule type" value="Genomic_DNA"/>
</dbReference>
<dbReference type="SUPFAM" id="SSF56112">
    <property type="entry name" value="Protein kinase-like (PK-like)"/>
    <property type="match status" value="1"/>
</dbReference>
<dbReference type="InterPro" id="IPR004119">
    <property type="entry name" value="EcKL"/>
</dbReference>
<sequence>MIAPVPLLADLTPAWLGDALGRTVTGVDTELVGTGQMGSCHRLRLHGDPDLPATVLAKLPLADAAARAAMAFGYTNEIRFYRELADTVDIRVPACHYAGLGDAGVFTLLLEDLAPARVGDQLAGCTPAQATAAAVNLAGLHGPRWNDSTLLEIEGMLLPTKEISAMSQLAFTPTMDTFLTAIGDTLTPADVDTLRAVTPHIGDWMSGRAERHTLLHMDYRLDNLLFGADGTVFAVDWQGMSVGLGGRDVAFFLSTSLSIADRRAHEREIVGAYHARLLDYGVTGHPLDQCWDDYRYGMLQTIFITVFGLVLGARTERGDRMFRRMIEGGCTAIRDLDVLALLEQPAGPQRPPTGG</sequence>
<keyword evidence="3" id="KW-1185">Reference proteome</keyword>
<dbReference type="PANTHER" id="PTHR23020">
    <property type="entry name" value="UNCHARACTERIZED NUCLEAR HORMONE RECEPTOR-RELATED"/>
    <property type="match status" value="1"/>
</dbReference>
<dbReference type="Pfam" id="PF02958">
    <property type="entry name" value="EcKL"/>
    <property type="match status" value="1"/>
</dbReference>
<organism evidence="2 3">
    <name type="scientific">Skermania pinensis</name>
    <dbReference type="NCBI Taxonomy" id="39122"/>
    <lineage>
        <taxon>Bacteria</taxon>
        <taxon>Bacillati</taxon>
        <taxon>Actinomycetota</taxon>
        <taxon>Actinomycetes</taxon>
        <taxon>Mycobacteriales</taxon>
        <taxon>Gordoniaceae</taxon>
        <taxon>Skermania</taxon>
    </lineage>
</organism>
<dbReference type="InterPro" id="IPR052961">
    <property type="entry name" value="Oxido-Kinase-like_Enzymes"/>
</dbReference>
<protein>
    <submittedName>
        <fullName evidence="2">Ecdysteroid 22-kinase family protein</fullName>
    </submittedName>
</protein>
<dbReference type="Proteomes" id="UP000887023">
    <property type="component" value="Chromosome"/>
</dbReference>
<proteinExistence type="predicted"/>
<evidence type="ECO:0000313" key="3">
    <source>
        <dbReference type="Proteomes" id="UP000887023"/>
    </source>
</evidence>
<dbReference type="Gene3D" id="3.90.1200.10">
    <property type="match status" value="1"/>
</dbReference>
<keyword evidence="1" id="KW-0472">Membrane</keyword>
<name>A0ABX8S859_9ACTN</name>
<evidence type="ECO:0000256" key="1">
    <source>
        <dbReference type="SAM" id="Phobius"/>
    </source>
</evidence>
<dbReference type="PANTHER" id="PTHR23020:SF41">
    <property type="entry name" value="AMINOGLYCOSIDE PHOSPHOTRANSFERASE DOMAIN-CONTAINING PROTEIN"/>
    <property type="match status" value="1"/>
</dbReference>
<feature type="transmembrane region" description="Helical" evidence="1">
    <location>
        <begin position="296"/>
        <end position="315"/>
    </location>
</feature>